<sequence>MLFLEHKESAKRIFESAGKLIAWRQQFFDADPRCYLA</sequence>
<comment type="caution">
    <text evidence="1">The sequence shown here is derived from an EMBL/GenBank/DDBJ whole genome shotgun (WGS) entry which is preliminary data.</text>
</comment>
<keyword evidence="2" id="KW-1185">Reference proteome</keyword>
<name>A0A8I0T3B3_9GAMM</name>
<accession>A0A8I0T3B3</accession>
<dbReference type="AlphaFoldDB" id="A0A8I0T3B3"/>
<organism evidence="1 2">
    <name type="scientific">Pseudoalteromonas peptidolytica F12-50-A1</name>
    <dbReference type="NCBI Taxonomy" id="1315280"/>
    <lineage>
        <taxon>Bacteria</taxon>
        <taxon>Pseudomonadati</taxon>
        <taxon>Pseudomonadota</taxon>
        <taxon>Gammaproteobacteria</taxon>
        <taxon>Alteromonadales</taxon>
        <taxon>Pseudoalteromonadaceae</taxon>
        <taxon>Pseudoalteromonas</taxon>
    </lineage>
</organism>
<protein>
    <submittedName>
        <fullName evidence="1">Uncharacterized protein</fullName>
    </submittedName>
</protein>
<evidence type="ECO:0000313" key="1">
    <source>
        <dbReference type="EMBL" id="MBE0345765.1"/>
    </source>
</evidence>
<dbReference type="Proteomes" id="UP000660708">
    <property type="component" value="Unassembled WGS sequence"/>
</dbReference>
<dbReference type="EMBL" id="AQHF01000020">
    <property type="protein sequence ID" value="MBE0345765.1"/>
    <property type="molecule type" value="Genomic_DNA"/>
</dbReference>
<reference evidence="1 2" key="1">
    <citation type="submission" date="2015-06" db="EMBL/GenBank/DDBJ databases">
        <title>Genome sequence of Pseudoalteromonas peptidolytica.</title>
        <authorList>
            <person name="Xie B.-B."/>
            <person name="Rong J.-C."/>
            <person name="Qin Q.-L."/>
            <person name="Zhang Y.-Z."/>
        </authorList>
    </citation>
    <scope>NUCLEOTIDE SEQUENCE [LARGE SCALE GENOMIC DNA]</scope>
    <source>
        <strain evidence="1 2">F12-50-A1</strain>
    </source>
</reference>
<evidence type="ECO:0000313" key="2">
    <source>
        <dbReference type="Proteomes" id="UP000660708"/>
    </source>
</evidence>
<gene>
    <name evidence="1" type="ORF">PPEP_a0716</name>
</gene>
<proteinExistence type="predicted"/>